<comment type="caution">
    <text evidence="2">The sequence shown here is derived from an EMBL/GenBank/DDBJ whole genome shotgun (WGS) entry which is preliminary data.</text>
</comment>
<dbReference type="OrthoDB" id="10416279at2759"/>
<accession>A0A8T0J556</accession>
<dbReference type="Proteomes" id="UP000822688">
    <property type="component" value="Chromosome 1"/>
</dbReference>
<sequence length="208" mass="24248">MSYMNRKDKFNPVKEALYNQKPAGLVIRRIERTKDYDALEPDGPDSHADNAPRVQGESDGNWIMSKERMEYRHAKILEILDEMIHRLPKESFDAFLERSYSIANLALNRANKAITGDECADLTDRWVMRFVMGFRLISRSTGVGWKVEEEALLFKLIREECDMLTKQDIQFTDSRSSVRKKKRAWEREIDSSHPTDYREGVGDPSNWA</sequence>
<dbReference type="AlphaFoldDB" id="A0A8T0J556"/>
<dbReference type="EMBL" id="CM026421">
    <property type="protein sequence ID" value="KAG0590362.1"/>
    <property type="molecule type" value="Genomic_DNA"/>
</dbReference>
<gene>
    <name evidence="2" type="ORF">KC19_1G093400</name>
</gene>
<evidence type="ECO:0000256" key="1">
    <source>
        <dbReference type="SAM" id="MobiDB-lite"/>
    </source>
</evidence>
<feature type="region of interest" description="Disordered" evidence="1">
    <location>
        <begin position="37"/>
        <end position="59"/>
    </location>
</feature>
<name>A0A8T0J556_CERPU</name>
<reference evidence="2" key="1">
    <citation type="submission" date="2020-06" db="EMBL/GenBank/DDBJ databases">
        <title>WGS assembly of Ceratodon purpureus strain R40.</title>
        <authorList>
            <person name="Carey S.B."/>
            <person name="Jenkins J."/>
            <person name="Shu S."/>
            <person name="Lovell J.T."/>
            <person name="Sreedasyam A."/>
            <person name="Maumus F."/>
            <person name="Tiley G.P."/>
            <person name="Fernandez-Pozo N."/>
            <person name="Barry K."/>
            <person name="Chen C."/>
            <person name="Wang M."/>
            <person name="Lipzen A."/>
            <person name="Daum C."/>
            <person name="Saski C.A."/>
            <person name="Payton A.C."/>
            <person name="Mcbreen J.C."/>
            <person name="Conrad R.E."/>
            <person name="Kollar L.M."/>
            <person name="Olsson S."/>
            <person name="Huttunen S."/>
            <person name="Landis J.B."/>
            <person name="Wickett N.J."/>
            <person name="Johnson M.G."/>
            <person name="Rensing S.A."/>
            <person name="Grimwood J."/>
            <person name="Schmutz J."/>
            <person name="Mcdaniel S.F."/>
        </authorList>
    </citation>
    <scope>NUCLEOTIDE SEQUENCE</scope>
    <source>
        <strain evidence="2">R40</strain>
    </source>
</reference>
<evidence type="ECO:0000313" key="3">
    <source>
        <dbReference type="Proteomes" id="UP000822688"/>
    </source>
</evidence>
<organism evidence="2 3">
    <name type="scientific">Ceratodon purpureus</name>
    <name type="common">Fire moss</name>
    <name type="synonym">Dicranum purpureum</name>
    <dbReference type="NCBI Taxonomy" id="3225"/>
    <lineage>
        <taxon>Eukaryota</taxon>
        <taxon>Viridiplantae</taxon>
        <taxon>Streptophyta</taxon>
        <taxon>Embryophyta</taxon>
        <taxon>Bryophyta</taxon>
        <taxon>Bryophytina</taxon>
        <taxon>Bryopsida</taxon>
        <taxon>Dicranidae</taxon>
        <taxon>Pseudoditrichales</taxon>
        <taxon>Ditrichaceae</taxon>
        <taxon>Ceratodon</taxon>
    </lineage>
</organism>
<proteinExistence type="predicted"/>
<feature type="region of interest" description="Disordered" evidence="1">
    <location>
        <begin position="177"/>
        <end position="208"/>
    </location>
</feature>
<protein>
    <submittedName>
        <fullName evidence="2">Uncharacterized protein</fullName>
    </submittedName>
</protein>
<feature type="compositionally biased region" description="Basic and acidic residues" evidence="1">
    <location>
        <begin position="185"/>
        <end position="201"/>
    </location>
</feature>
<evidence type="ECO:0000313" key="2">
    <source>
        <dbReference type="EMBL" id="KAG0590362.1"/>
    </source>
</evidence>
<keyword evidence="3" id="KW-1185">Reference proteome</keyword>